<dbReference type="Gene3D" id="3.40.800.10">
    <property type="entry name" value="Ureohydrolase domain"/>
    <property type="match status" value="1"/>
</dbReference>
<comment type="similarity">
    <text evidence="3">Belongs to the arginase family.</text>
</comment>
<keyword evidence="2" id="KW-0378">Hydrolase</keyword>
<dbReference type="AlphaFoldDB" id="A0A0H4PUV9"/>
<name>A0A0H4PUV9_9BACT</name>
<accession>A0A0H4PUV9</accession>
<dbReference type="EMBL" id="CP012040">
    <property type="protein sequence ID" value="AKP52142.1"/>
    <property type="molecule type" value="Genomic_DNA"/>
</dbReference>
<evidence type="ECO:0000256" key="3">
    <source>
        <dbReference type="PROSITE-ProRule" id="PRU00742"/>
    </source>
</evidence>
<reference evidence="4 5" key="1">
    <citation type="submission" date="2015-07" db="EMBL/GenBank/DDBJ databases">
        <authorList>
            <person name="Kim K.M."/>
        </authorList>
    </citation>
    <scope>NUCLEOTIDE SEQUENCE [LARGE SCALE GENOMIC DNA]</scope>
    <source>
        <strain evidence="4 5">KCTC 12363</strain>
    </source>
</reference>
<dbReference type="GO" id="GO:0046872">
    <property type="term" value="F:metal ion binding"/>
    <property type="evidence" value="ECO:0007669"/>
    <property type="project" value="UniProtKB-KW"/>
</dbReference>
<protein>
    <submittedName>
        <fullName evidence="4">Formiminoglutamase</fullName>
    </submittedName>
</protein>
<dbReference type="STRING" id="320787.CA2015_2732"/>
<keyword evidence="1" id="KW-0479">Metal-binding</keyword>
<dbReference type="InterPro" id="IPR006035">
    <property type="entry name" value="Ureohydrolase"/>
</dbReference>
<gene>
    <name evidence="4" type="ORF">CA2015_2732</name>
</gene>
<dbReference type="GO" id="GO:0008783">
    <property type="term" value="F:agmatinase activity"/>
    <property type="evidence" value="ECO:0007669"/>
    <property type="project" value="TreeGrafter"/>
</dbReference>
<evidence type="ECO:0000256" key="1">
    <source>
        <dbReference type="ARBA" id="ARBA00022723"/>
    </source>
</evidence>
<sequence length="385" mass="43765">MDLQAFFEPIPSEILNDEYGHNAFFHHIHCHGETFPDLQGIQIAIIGIEEYKGTGDESIKNSNNTTSSIRKKLFHLKKGLSNYSLADLGNIKTGENLTETRSLISSIGELMLKTQVLPIFIGGSHDLDIGQFKAYQHMNKLVSLLTVDAKMDMEDSGNPQDLHSQELVLHEPNYMFNYSHLAYQSFLTDPELVTTLEKLYFDHIRLGQLRDNFKETEPLIRNADILSFDICAINSSDAPGALGAQPFGLSAEEACQISWFAGTNEKLSSIGIYGYHADLDDSRMKTASVIATMIWYFIEGFHQRKDSLSFKSSDYTKYTVSLDSKPSILHFYKSKLSGKWWLEIPRNKGEKYNRDTIIPCSYQDYQTAQKGEIPERWVNAQLKLY</sequence>
<dbReference type="RefSeq" id="WP_048642401.1">
    <property type="nucleotide sequence ID" value="NZ_CAXBGM010000107.1"/>
</dbReference>
<dbReference type="GO" id="GO:0033389">
    <property type="term" value="P:putrescine biosynthetic process from arginine, via agmatine"/>
    <property type="evidence" value="ECO:0007669"/>
    <property type="project" value="TreeGrafter"/>
</dbReference>
<evidence type="ECO:0000313" key="4">
    <source>
        <dbReference type="EMBL" id="AKP52142.1"/>
    </source>
</evidence>
<dbReference type="SUPFAM" id="SSF52768">
    <property type="entry name" value="Arginase/deacetylase"/>
    <property type="match status" value="1"/>
</dbReference>
<keyword evidence="5" id="KW-1185">Reference proteome</keyword>
<evidence type="ECO:0000256" key="2">
    <source>
        <dbReference type="ARBA" id="ARBA00022801"/>
    </source>
</evidence>
<dbReference type="CDD" id="cd09988">
    <property type="entry name" value="Formimidoylglutamase"/>
    <property type="match status" value="1"/>
</dbReference>
<proteinExistence type="inferred from homology"/>
<dbReference type="PANTHER" id="PTHR11358:SF26">
    <property type="entry name" value="GUANIDINO ACID HYDROLASE, MITOCHONDRIAL"/>
    <property type="match status" value="1"/>
</dbReference>
<dbReference type="PROSITE" id="PS51409">
    <property type="entry name" value="ARGINASE_2"/>
    <property type="match status" value="1"/>
</dbReference>
<evidence type="ECO:0000313" key="5">
    <source>
        <dbReference type="Proteomes" id="UP000036520"/>
    </source>
</evidence>
<dbReference type="Proteomes" id="UP000036520">
    <property type="component" value="Chromosome"/>
</dbReference>
<dbReference type="InterPro" id="IPR023696">
    <property type="entry name" value="Ureohydrolase_dom_sf"/>
</dbReference>
<dbReference type="PANTHER" id="PTHR11358">
    <property type="entry name" value="ARGINASE/AGMATINASE"/>
    <property type="match status" value="1"/>
</dbReference>
<dbReference type="OrthoDB" id="931936at2"/>
<organism evidence="4 5">
    <name type="scientific">Cyclobacterium amurskyense</name>
    <dbReference type="NCBI Taxonomy" id="320787"/>
    <lineage>
        <taxon>Bacteria</taxon>
        <taxon>Pseudomonadati</taxon>
        <taxon>Bacteroidota</taxon>
        <taxon>Cytophagia</taxon>
        <taxon>Cytophagales</taxon>
        <taxon>Cyclobacteriaceae</taxon>
        <taxon>Cyclobacterium</taxon>
    </lineage>
</organism>
<dbReference type="KEGG" id="camu:CA2015_2732"/>
<dbReference type="Pfam" id="PF00491">
    <property type="entry name" value="Arginase"/>
    <property type="match status" value="1"/>
</dbReference>